<dbReference type="GO" id="GO:0000160">
    <property type="term" value="P:phosphorelay signal transduction system"/>
    <property type="evidence" value="ECO:0007669"/>
    <property type="project" value="InterPro"/>
</dbReference>
<proteinExistence type="predicted"/>
<dbReference type="InterPro" id="IPR001789">
    <property type="entry name" value="Sig_transdc_resp-reg_receiver"/>
</dbReference>
<evidence type="ECO:0000259" key="3">
    <source>
        <dbReference type="PROSITE" id="PS50110"/>
    </source>
</evidence>
<keyword evidence="5" id="KW-1185">Reference proteome</keyword>
<dbReference type="PROSITE" id="PS50110">
    <property type="entry name" value="RESPONSE_REGULATORY"/>
    <property type="match status" value="1"/>
</dbReference>
<dbReference type="Gene3D" id="3.40.50.2300">
    <property type="match status" value="1"/>
</dbReference>
<dbReference type="PANTHER" id="PTHR44591">
    <property type="entry name" value="STRESS RESPONSE REGULATOR PROTEIN 1"/>
    <property type="match status" value="1"/>
</dbReference>
<dbReference type="InterPro" id="IPR011006">
    <property type="entry name" value="CheY-like_superfamily"/>
</dbReference>
<evidence type="ECO:0000313" key="4">
    <source>
        <dbReference type="EMBL" id="ATQ75193.1"/>
    </source>
</evidence>
<dbReference type="Pfam" id="PF00072">
    <property type="entry name" value="Response_reg"/>
    <property type="match status" value="1"/>
</dbReference>
<dbReference type="AlphaFoldDB" id="A0A2D2DJN2"/>
<gene>
    <name evidence="4" type="ORF">CR152_12195</name>
</gene>
<reference evidence="4" key="1">
    <citation type="submission" date="2017-10" db="EMBL/GenBank/DDBJ databases">
        <title>Massilia psychrophilum sp. nov., a novel purple-pigmented bacterium isolated from Tianshan glacier, Xinjiang Municipality, China.</title>
        <authorList>
            <person name="Wang H."/>
        </authorList>
    </citation>
    <scope>NUCLEOTIDE SEQUENCE [LARGE SCALE GENOMIC DNA]</scope>
    <source>
        <strain evidence="4">B2</strain>
    </source>
</reference>
<protein>
    <submittedName>
        <fullName evidence="4">Response regulator</fullName>
    </submittedName>
</protein>
<dbReference type="SUPFAM" id="SSF52172">
    <property type="entry name" value="CheY-like"/>
    <property type="match status" value="1"/>
</dbReference>
<dbReference type="SMART" id="SM00448">
    <property type="entry name" value="REC"/>
    <property type="match status" value="1"/>
</dbReference>
<evidence type="ECO:0000313" key="5">
    <source>
        <dbReference type="Proteomes" id="UP000229897"/>
    </source>
</evidence>
<dbReference type="PANTHER" id="PTHR44591:SF3">
    <property type="entry name" value="RESPONSE REGULATORY DOMAIN-CONTAINING PROTEIN"/>
    <property type="match status" value="1"/>
</dbReference>
<dbReference type="KEGG" id="mass:CR152_12195"/>
<dbReference type="OrthoDB" id="8755166at2"/>
<name>A0A2D2DJN2_9BURK</name>
<organism evidence="4 5">
    <name type="scientific">Massilia violaceinigra</name>
    <dbReference type="NCBI Taxonomy" id="2045208"/>
    <lineage>
        <taxon>Bacteria</taxon>
        <taxon>Pseudomonadati</taxon>
        <taxon>Pseudomonadota</taxon>
        <taxon>Betaproteobacteria</taxon>
        <taxon>Burkholderiales</taxon>
        <taxon>Oxalobacteraceae</taxon>
        <taxon>Telluria group</taxon>
        <taxon>Massilia</taxon>
    </lineage>
</organism>
<evidence type="ECO:0000256" key="2">
    <source>
        <dbReference type="PROSITE-ProRule" id="PRU00169"/>
    </source>
</evidence>
<dbReference type="Proteomes" id="UP000229897">
    <property type="component" value="Chromosome"/>
</dbReference>
<keyword evidence="1" id="KW-0597">Phosphoprotein</keyword>
<dbReference type="InterPro" id="IPR050595">
    <property type="entry name" value="Bact_response_regulator"/>
</dbReference>
<comment type="caution">
    <text evidence="2">Lacks conserved residue(s) required for the propagation of feature annotation.</text>
</comment>
<feature type="domain" description="Response regulatory" evidence="3">
    <location>
        <begin position="155"/>
        <end position="271"/>
    </location>
</feature>
<dbReference type="EMBL" id="CP024608">
    <property type="protein sequence ID" value="ATQ75193.1"/>
    <property type="molecule type" value="Genomic_DNA"/>
</dbReference>
<sequence>MQSKRQLLSVRLLGFPSGEGAELGTALAHPPRDGPSYSCLLGDSLQEPDLVIANGDDLSALAALLAWQPDLTRPALVIGSAGMEFPCAQLARPLDMFQMFKLLTEMARKRVDALTGMLAPEAPPVHERRRRIRLDLDTTDPADFVKMRRHAPNGGVLIVDKRGALRDHVARLLSAHQVSVEWTESAAAAVRLCAETPVSVVMINTSTPGIDPYALCSEIKRQEGADRIAVVLLVNQASGYDTARARTAGVRGLLDKPMADRHLVGALKKLLSLPP</sequence>
<evidence type="ECO:0000256" key="1">
    <source>
        <dbReference type="ARBA" id="ARBA00022553"/>
    </source>
</evidence>
<accession>A0A2D2DJN2</accession>